<evidence type="ECO:0000313" key="1">
    <source>
        <dbReference type="EMBL" id="CDP04816.1"/>
    </source>
</evidence>
<dbReference type="InParanoid" id="A0A068U8L1"/>
<name>A0A068U8L1_COFCA</name>
<proteinExistence type="predicted"/>
<accession>A0A068U8L1</accession>
<dbReference type="EMBL" id="HG739098">
    <property type="protein sequence ID" value="CDP04816.1"/>
    <property type="molecule type" value="Genomic_DNA"/>
</dbReference>
<dbReference type="OMA" id="CAYFPYL"/>
<dbReference type="AlphaFoldDB" id="A0A068U8L1"/>
<gene>
    <name evidence="1" type="ORF">GSCOC_T00019547001</name>
</gene>
<dbReference type="Gramene" id="CDP04816">
    <property type="protein sequence ID" value="CDP04816"/>
    <property type="gene ID" value="GSCOC_T00019547001"/>
</dbReference>
<organism evidence="1 2">
    <name type="scientific">Coffea canephora</name>
    <name type="common">Robusta coffee</name>
    <dbReference type="NCBI Taxonomy" id="49390"/>
    <lineage>
        <taxon>Eukaryota</taxon>
        <taxon>Viridiplantae</taxon>
        <taxon>Streptophyta</taxon>
        <taxon>Embryophyta</taxon>
        <taxon>Tracheophyta</taxon>
        <taxon>Spermatophyta</taxon>
        <taxon>Magnoliopsida</taxon>
        <taxon>eudicotyledons</taxon>
        <taxon>Gunneridae</taxon>
        <taxon>Pentapetalae</taxon>
        <taxon>asterids</taxon>
        <taxon>lamiids</taxon>
        <taxon>Gentianales</taxon>
        <taxon>Rubiaceae</taxon>
        <taxon>Ixoroideae</taxon>
        <taxon>Gardenieae complex</taxon>
        <taxon>Bertiereae - Coffeeae clade</taxon>
        <taxon>Coffeeae</taxon>
        <taxon>Coffea</taxon>
    </lineage>
</organism>
<dbReference type="Proteomes" id="UP000295252">
    <property type="component" value="Chromosome III"/>
</dbReference>
<protein>
    <submittedName>
        <fullName evidence="1">Uncharacterized protein</fullName>
    </submittedName>
</protein>
<keyword evidence="2" id="KW-1185">Reference proteome</keyword>
<dbReference type="PhylomeDB" id="A0A068U8L1"/>
<evidence type="ECO:0000313" key="2">
    <source>
        <dbReference type="Proteomes" id="UP000295252"/>
    </source>
</evidence>
<dbReference type="OrthoDB" id="1657902at2759"/>
<reference evidence="2" key="1">
    <citation type="journal article" date="2014" name="Science">
        <title>The coffee genome provides insight into the convergent evolution of caffeine biosynthesis.</title>
        <authorList>
            <person name="Denoeud F."/>
            <person name="Carretero-Paulet L."/>
            <person name="Dereeper A."/>
            <person name="Droc G."/>
            <person name="Guyot R."/>
            <person name="Pietrella M."/>
            <person name="Zheng C."/>
            <person name="Alberti A."/>
            <person name="Anthony F."/>
            <person name="Aprea G."/>
            <person name="Aury J.M."/>
            <person name="Bento P."/>
            <person name="Bernard M."/>
            <person name="Bocs S."/>
            <person name="Campa C."/>
            <person name="Cenci A."/>
            <person name="Combes M.C."/>
            <person name="Crouzillat D."/>
            <person name="Da Silva C."/>
            <person name="Daddiego L."/>
            <person name="De Bellis F."/>
            <person name="Dussert S."/>
            <person name="Garsmeur O."/>
            <person name="Gayraud T."/>
            <person name="Guignon V."/>
            <person name="Jahn K."/>
            <person name="Jamilloux V."/>
            <person name="Joet T."/>
            <person name="Labadie K."/>
            <person name="Lan T."/>
            <person name="Leclercq J."/>
            <person name="Lepelley M."/>
            <person name="Leroy T."/>
            <person name="Li L.T."/>
            <person name="Librado P."/>
            <person name="Lopez L."/>
            <person name="Munoz A."/>
            <person name="Noel B."/>
            <person name="Pallavicini A."/>
            <person name="Perrotta G."/>
            <person name="Poncet V."/>
            <person name="Pot D."/>
            <person name="Priyono X."/>
            <person name="Rigoreau M."/>
            <person name="Rouard M."/>
            <person name="Rozas J."/>
            <person name="Tranchant-Dubreuil C."/>
            <person name="VanBuren R."/>
            <person name="Zhang Q."/>
            <person name="Andrade A.C."/>
            <person name="Argout X."/>
            <person name="Bertrand B."/>
            <person name="de Kochko A."/>
            <person name="Graziosi G."/>
            <person name="Henry R.J."/>
            <person name="Jayarama X."/>
            <person name="Ming R."/>
            <person name="Nagai C."/>
            <person name="Rounsley S."/>
            <person name="Sankoff D."/>
            <person name="Giuliano G."/>
            <person name="Albert V.A."/>
            <person name="Wincker P."/>
            <person name="Lashermes P."/>
        </authorList>
    </citation>
    <scope>NUCLEOTIDE SEQUENCE [LARGE SCALE GENOMIC DNA]</scope>
    <source>
        <strain evidence="2">cv. DH200-94</strain>
    </source>
</reference>
<dbReference type="STRING" id="49390.A0A068U8L1"/>
<sequence length="125" mass="14342">MGGKLSVLENRTYYSIELRMWVHPARPDKFEKIIRIKPGGTTRVTAKQGLLDFDKVLVMVYANGVWTGNYIFPLHLMTYAKVICDRNQHGGVIIRGKRAFNFCRLKCFAFIPAKYVGLGMIEEEI</sequence>